<evidence type="ECO:0000256" key="12">
    <source>
        <dbReference type="RuleBase" id="RU004504"/>
    </source>
</evidence>
<dbReference type="InterPro" id="IPR020578">
    <property type="entry name" value="Aminotrans_V_PyrdxlP_BS"/>
</dbReference>
<evidence type="ECO:0000256" key="5">
    <source>
        <dbReference type="ARBA" id="ARBA00013558"/>
    </source>
</evidence>
<gene>
    <name evidence="14" type="ORF">FHR90_000903</name>
</gene>
<evidence type="ECO:0000256" key="2">
    <source>
        <dbReference type="ARBA" id="ARBA00003120"/>
    </source>
</evidence>
<dbReference type="Pfam" id="PF00266">
    <property type="entry name" value="Aminotran_5"/>
    <property type="match status" value="1"/>
</dbReference>
<comment type="function">
    <text evidence="2">Catalyzes the removal of elemental sulfur atoms from cysteine to produce alanine. Seems to participate in the biosynthesis of the nitrogenase metalloclusters by providing the inorganic sulfur required for the Fe-S core formation.</text>
</comment>
<dbReference type="PANTHER" id="PTHR11601">
    <property type="entry name" value="CYSTEINE DESULFURYLASE FAMILY MEMBER"/>
    <property type="match status" value="1"/>
</dbReference>
<dbReference type="SUPFAM" id="SSF53383">
    <property type="entry name" value="PLP-dependent transferases"/>
    <property type="match status" value="1"/>
</dbReference>
<protein>
    <recommendedName>
        <fullName evidence="5">Cysteine desulfurase</fullName>
        <ecNumber evidence="4">2.8.1.7</ecNumber>
    </recommendedName>
</protein>
<dbReference type="Gene3D" id="3.40.640.10">
    <property type="entry name" value="Type I PLP-dependent aspartate aminotransferase-like (Major domain)"/>
    <property type="match status" value="1"/>
</dbReference>
<evidence type="ECO:0000313" key="14">
    <source>
        <dbReference type="EMBL" id="MBB3173085.1"/>
    </source>
</evidence>
<dbReference type="GO" id="GO:0046872">
    <property type="term" value="F:metal ion binding"/>
    <property type="evidence" value="ECO:0007669"/>
    <property type="project" value="UniProtKB-KW"/>
</dbReference>
<dbReference type="GO" id="GO:0031071">
    <property type="term" value="F:cysteine desulfurase activity"/>
    <property type="evidence" value="ECO:0007669"/>
    <property type="project" value="UniProtKB-EC"/>
</dbReference>
<organism evidence="14 15">
    <name type="scientific">Endobacter medicaginis</name>
    <dbReference type="NCBI Taxonomy" id="1181271"/>
    <lineage>
        <taxon>Bacteria</taxon>
        <taxon>Pseudomonadati</taxon>
        <taxon>Pseudomonadota</taxon>
        <taxon>Alphaproteobacteria</taxon>
        <taxon>Acetobacterales</taxon>
        <taxon>Acetobacteraceae</taxon>
        <taxon>Endobacter</taxon>
    </lineage>
</organism>
<comment type="caution">
    <text evidence="14">The sequence shown here is derived from an EMBL/GenBank/DDBJ whole genome shotgun (WGS) entry which is preliminary data.</text>
</comment>
<dbReference type="EC" id="2.8.1.7" evidence="4"/>
<comment type="similarity">
    <text evidence="3">Belongs to the class-V pyridoxal-phosphate-dependent aminotransferase family. NifS/IscS subfamily.</text>
</comment>
<evidence type="ECO:0000256" key="11">
    <source>
        <dbReference type="ARBA" id="ARBA00050776"/>
    </source>
</evidence>
<comment type="catalytic activity">
    <reaction evidence="11">
        <text>(sulfur carrier)-H + L-cysteine = (sulfur carrier)-SH + L-alanine</text>
        <dbReference type="Rhea" id="RHEA:43892"/>
        <dbReference type="Rhea" id="RHEA-COMP:14737"/>
        <dbReference type="Rhea" id="RHEA-COMP:14739"/>
        <dbReference type="ChEBI" id="CHEBI:29917"/>
        <dbReference type="ChEBI" id="CHEBI:35235"/>
        <dbReference type="ChEBI" id="CHEBI:57972"/>
        <dbReference type="ChEBI" id="CHEBI:64428"/>
        <dbReference type="EC" id="2.8.1.7"/>
    </reaction>
</comment>
<dbReference type="EMBL" id="JACHXV010000003">
    <property type="protein sequence ID" value="MBB3173085.1"/>
    <property type="molecule type" value="Genomic_DNA"/>
</dbReference>
<dbReference type="AlphaFoldDB" id="A0A839UWP5"/>
<dbReference type="PIRSF" id="PIRSF005572">
    <property type="entry name" value="NifS"/>
    <property type="match status" value="1"/>
</dbReference>
<dbReference type="PROSITE" id="PS00595">
    <property type="entry name" value="AA_TRANSFER_CLASS_5"/>
    <property type="match status" value="1"/>
</dbReference>
<dbReference type="InterPro" id="IPR015422">
    <property type="entry name" value="PyrdxlP-dep_Trfase_small"/>
</dbReference>
<evidence type="ECO:0000256" key="8">
    <source>
        <dbReference type="ARBA" id="ARBA00022898"/>
    </source>
</evidence>
<evidence type="ECO:0000259" key="13">
    <source>
        <dbReference type="Pfam" id="PF00266"/>
    </source>
</evidence>
<dbReference type="InterPro" id="IPR015421">
    <property type="entry name" value="PyrdxlP-dep_Trfase_major"/>
</dbReference>
<evidence type="ECO:0000313" key="15">
    <source>
        <dbReference type="Proteomes" id="UP000557688"/>
    </source>
</evidence>
<keyword evidence="6 14" id="KW-0808">Transferase</keyword>
<comment type="cofactor">
    <cofactor evidence="1 12">
        <name>pyridoxal 5'-phosphate</name>
        <dbReference type="ChEBI" id="CHEBI:597326"/>
    </cofactor>
</comment>
<dbReference type="InterPro" id="IPR016454">
    <property type="entry name" value="Cysteine_dSase"/>
</dbReference>
<dbReference type="Proteomes" id="UP000557688">
    <property type="component" value="Unassembled WGS sequence"/>
</dbReference>
<dbReference type="InterPro" id="IPR015424">
    <property type="entry name" value="PyrdxlP-dep_Trfase"/>
</dbReference>
<keyword evidence="15" id="KW-1185">Reference proteome</keyword>
<evidence type="ECO:0000256" key="4">
    <source>
        <dbReference type="ARBA" id="ARBA00012239"/>
    </source>
</evidence>
<evidence type="ECO:0000256" key="7">
    <source>
        <dbReference type="ARBA" id="ARBA00022723"/>
    </source>
</evidence>
<dbReference type="PANTHER" id="PTHR11601:SF34">
    <property type="entry name" value="CYSTEINE DESULFURASE"/>
    <property type="match status" value="1"/>
</dbReference>
<evidence type="ECO:0000256" key="10">
    <source>
        <dbReference type="ARBA" id="ARBA00023014"/>
    </source>
</evidence>
<sequence>MRIGELIYLDHQATTPCDPRVAEAMAPLWGADFANPHSADHAPGRAAAARVEQARAEIAALVGAQPREIVFTSGATEANNLAIKGVARHALRTGDPRRRIITFATEHACVRESVRDLAAEGFEPVILGVGADGLPDPEALHSALAVPTLLVSVMAVNNETGVVADIPALAALAARAGAVLHCDAAQAAGRVAIDLNGAFSEVGLLSLSAHKIHGPKGIGALFVRHRPRVRLAPLLSGGGQERLLRSGTLPTPLVVGFGVAAALARAEGAADDARAGALCARLLERLSARVGPVIVNGSRHARIGANLNIRLPGLPARALLAAAPGLCASRGSACGSGEAGDEAGSPVLAAMGLDRRARAESLRLSPGRFTTVEDIDAAASLLEAACTHNDHVAVSTDRPPR</sequence>
<accession>A0A839UWP5</accession>
<dbReference type="Gene3D" id="3.90.1150.10">
    <property type="entry name" value="Aspartate Aminotransferase, domain 1"/>
    <property type="match status" value="1"/>
</dbReference>
<proteinExistence type="inferred from homology"/>
<evidence type="ECO:0000256" key="6">
    <source>
        <dbReference type="ARBA" id="ARBA00022679"/>
    </source>
</evidence>
<keyword evidence="7" id="KW-0479">Metal-binding</keyword>
<dbReference type="RefSeq" id="WP_183274827.1">
    <property type="nucleotide sequence ID" value="NZ_JACHXV010000003.1"/>
</dbReference>
<dbReference type="InterPro" id="IPR000192">
    <property type="entry name" value="Aminotrans_V_dom"/>
</dbReference>
<keyword evidence="8" id="KW-0663">Pyridoxal phosphate</keyword>
<evidence type="ECO:0000256" key="3">
    <source>
        <dbReference type="ARBA" id="ARBA00006490"/>
    </source>
</evidence>
<reference evidence="14 15" key="1">
    <citation type="submission" date="2020-08" db="EMBL/GenBank/DDBJ databases">
        <title>Genomic Encyclopedia of Type Strains, Phase III (KMG-III): the genomes of soil and plant-associated and newly described type strains.</title>
        <authorList>
            <person name="Whitman W."/>
        </authorList>
    </citation>
    <scope>NUCLEOTIDE SEQUENCE [LARGE SCALE GENOMIC DNA]</scope>
    <source>
        <strain evidence="14 15">CECT 8088</strain>
    </source>
</reference>
<evidence type="ECO:0000256" key="1">
    <source>
        <dbReference type="ARBA" id="ARBA00001933"/>
    </source>
</evidence>
<name>A0A839UWP5_9PROT</name>
<keyword evidence="10" id="KW-0411">Iron-sulfur</keyword>
<keyword evidence="9" id="KW-0408">Iron</keyword>
<evidence type="ECO:0000256" key="9">
    <source>
        <dbReference type="ARBA" id="ARBA00023004"/>
    </source>
</evidence>
<dbReference type="GO" id="GO:0051536">
    <property type="term" value="F:iron-sulfur cluster binding"/>
    <property type="evidence" value="ECO:0007669"/>
    <property type="project" value="UniProtKB-KW"/>
</dbReference>
<feature type="domain" description="Aminotransferase class V" evidence="13">
    <location>
        <begin position="7"/>
        <end position="377"/>
    </location>
</feature>